<comment type="caution">
    <text evidence="2">The sequence shown here is derived from an EMBL/GenBank/DDBJ whole genome shotgun (WGS) entry which is preliminary data.</text>
</comment>
<name>A0A917UEW4_9ACTN</name>
<protein>
    <recommendedName>
        <fullName evidence="1">DUF8175 domain-containing protein</fullName>
    </recommendedName>
</protein>
<reference evidence="2" key="1">
    <citation type="journal article" date="2014" name="Int. J. Syst. Evol. Microbiol.">
        <title>Complete genome sequence of Corynebacterium casei LMG S-19264T (=DSM 44701T), isolated from a smear-ripened cheese.</title>
        <authorList>
            <consortium name="US DOE Joint Genome Institute (JGI-PGF)"/>
            <person name="Walter F."/>
            <person name="Albersmeier A."/>
            <person name="Kalinowski J."/>
            <person name="Ruckert C."/>
        </authorList>
    </citation>
    <scope>NUCLEOTIDE SEQUENCE</scope>
    <source>
        <strain evidence="2">JCM 19831</strain>
    </source>
</reference>
<dbReference type="Proteomes" id="UP000642070">
    <property type="component" value="Unassembled WGS sequence"/>
</dbReference>
<reference evidence="2" key="2">
    <citation type="submission" date="2020-09" db="EMBL/GenBank/DDBJ databases">
        <authorList>
            <person name="Sun Q."/>
            <person name="Ohkuma M."/>
        </authorList>
    </citation>
    <scope>NUCLEOTIDE SEQUENCE</scope>
    <source>
        <strain evidence="2">JCM 19831</strain>
    </source>
</reference>
<gene>
    <name evidence="2" type="ORF">GCM10007977_107590</name>
</gene>
<dbReference type="AlphaFoldDB" id="A0A917UEW4"/>
<feature type="domain" description="DUF8175" evidence="1">
    <location>
        <begin position="11"/>
        <end position="172"/>
    </location>
</feature>
<evidence type="ECO:0000259" key="1">
    <source>
        <dbReference type="Pfam" id="PF26526"/>
    </source>
</evidence>
<dbReference type="InterPro" id="IPR058488">
    <property type="entry name" value="DUF8175"/>
</dbReference>
<dbReference type="EMBL" id="BMPI01000116">
    <property type="protein sequence ID" value="GGM88107.1"/>
    <property type="molecule type" value="Genomic_DNA"/>
</dbReference>
<dbReference type="Pfam" id="PF26526">
    <property type="entry name" value="DUF8175"/>
    <property type="match status" value="1"/>
</dbReference>
<keyword evidence="3" id="KW-1185">Reference proteome</keyword>
<proteinExistence type="predicted"/>
<organism evidence="2 3">
    <name type="scientific">Dactylosporangium sucinum</name>
    <dbReference type="NCBI Taxonomy" id="1424081"/>
    <lineage>
        <taxon>Bacteria</taxon>
        <taxon>Bacillati</taxon>
        <taxon>Actinomycetota</taxon>
        <taxon>Actinomycetes</taxon>
        <taxon>Micromonosporales</taxon>
        <taxon>Micromonosporaceae</taxon>
        <taxon>Dactylosporangium</taxon>
    </lineage>
</organism>
<accession>A0A917UEW4</accession>
<sequence>MSGQFTWPTHLTRVSVAGLDLPVSSVAGPHDLANGRARGFRQTPPGAVLAALHLLVRTSPHVGPSVWEPTIEEQVVGPDAAEFREVVRLGYEIAREEQQLPSGAALGPIPATIRGVRIDAYSTRAVSLRVLVETDRADGTPAWAAAVVQLVWSDGDWRLIAPPKGDWAAVRVPVPAFVLGDYVPLPRRS</sequence>
<evidence type="ECO:0000313" key="3">
    <source>
        <dbReference type="Proteomes" id="UP000642070"/>
    </source>
</evidence>
<evidence type="ECO:0000313" key="2">
    <source>
        <dbReference type="EMBL" id="GGM88107.1"/>
    </source>
</evidence>